<dbReference type="AlphaFoldDB" id="A0A1I8AKT5"/>
<accession>A0A1I8AKT5</accession>
<proteinExistence type="predicted"/>
<dbReference type="Proteomes" id="UP000095287">
    <property type="component" value="Unplaced"/>
</dbReference>
<sequence length="137" mass="15987">MAASSISVSCEECVLLGRMEKELRVEWSVAASHVNLIDWIGMYEVDEHNPLHYIDYKSYGVCGAPMGSVSWRLYASQFTYSNSDELSVCFRIWWWWSLKDAGGQVAIIGRRWMSLGRYVSRSFFRLFYIILRFLYGL</sequence>
<evidence type="ECO:0000313" key="2">
    <source>
        <dbReference type="Proteomes" id="UP000095287"/>
    </source>
</evidence>
<protein>
    <submittedName>
        <fullName evidence="3">HECW_N domain-containing protein</fullName>
    </submittedName>
</protein>
<dbReference type="WBParaSite" id="L893_g6488.t1">
    <property type="protein sequence ID" value="L893_g6488.t1"/>
    <property type="gene ID" value="L893_g6488"/>
</dbReference>
<feature type="domain" description="E3 ubiquitin-protein ligase HECW1/2 N-terminal" evidence="1">
    <location>
        <begin position="3"/>
        <end position="93"/>
    </location>
</feature>
<dbReference type="Pfam" id="PF16562">
    <property type="entry name" value="HECW_N"/>
    <property type="match status" value="1"/>
</dbReference>
<organism evidence="2 3">
    <name type="scientific">Steinernema glaseri</name>
    <dbReference type="NCBI Taxonomy" id="37863"/>
    <lineage>
        <taxon>Eukaryota</taxon>
        <taxon>Metazoa</taxon>
        <taxon>Ecdysozoa</taxon>
        <taxon>Nematoda</taxon>
        <taxon>Chromadorea</taxon>
        <taxon>Rhabditida</taxon>
        <taxon>Tylenchina</taxon>
        <taxon>Panagrolaimomorpha</taxon>
        <taxon>Strongyloidoidea</taxon>
        <taxon>Steinernematidae</taxon>
        <taxon>Steinernema</taxon>
    </lineage>
</organism>
<dbReference type="Gene3D" id="2.60.40.2840">
    <property type="match status" value="1"/>
</dbReference>
<keyword evidence="2" id="KW-1185">Reference proteome</keyword>
<evidence type="ECO:0000259" key="1">
    <source>
        <dbReference type="Pfam" id="PF16562"/>
    </source>
</evidence>
<reference evidence="3" key="1">
    <citation type="submission" date="2016-11" db="UniProtKB">
        <authorList>
            <consortium name="WormBaseParasite"/>
        </authorList>
    </citation>
    <scope>IDENTIFICATION</scope>
</reference>
<evidence type="ECO:0000313" key="3">
    <source>
        <dbReference type="WBParaSite" id="L893_g6488.t1"/>
    </source>
</evidence>
<name>A0A1I8AKT5_9BILA</name>
<dbReference type="InterPro" id="IPR032348">
    <property type="entry name" value="HECW_N"/>
</dbReference>